<evidence type="ECO:0000259" key="3">
    <source>
        <dbReference type="Pfam" id="PF01764"/>
    </source>
</evidence>
<dbReference type="Proteomes" id="UP000650467">
    <property type="component" value="Unassembled WGS sequence"/>
</dbReference>
<dbReference type="AlphaFoldDB" id="A0A835SX70"/>
<accession>A0A835SX70</accession>
<keyword evidence="5" id="KW-1185">Reference proteome</keyword>
<keyword evidence="2" id="KW-0812">Transmembrane</keyword>
<dbReference type="PANTHER" id="PTHR45856:SF24">
    <property type="entry name" value="FUNGAL LIPASE-LIKE DOMAIN-CONTAINING PROTEIN"/>
    <property type="match status" value="1"/>
</dbReference>
<evidence type="ECO:0000313" key="4">
    <source>
        <dbReference type="EMBL" id="KAG2429904.1"/>
    </source>
</evidence>
<feature type="transmembrane region" description="Helical" evidence="2">
    <location>
        <begin position="627"/>
        <end position="651"/>
    </location>
</feature>
<proteinExistence type="predicted"/>
<feature type="region of interest" description="Disordered" evidence="1">
    <location>
        <begin position="420"/>
        <end position="467"/>
    </location>
</feature>
<feature type="transmembrane region" description="Helical" evidence="2">
    <location>
        <begin position="293"/>
        <end position="313"/>
    </location>
</feature>
<feature type="transmembrane region" description="Helical" evidence="2">
    <location>
        <begin position="164"/>
        <end position="188"/>
    </location>
</feature>
<dbReference type="OrthoDB" id="426718at2759"/>
<dbReference type="InterPro" id="IPR002921">
    <property type="entry name" value="Fungal_lipase-type"/>
</dbReference>
<gene>
    <name evidence="4" type="ORF">HXX76_010684</name>
</gene>
<keyword evidence="2" id="KW-1133">Transmembrane helix</keyword>
<feature type="transmembrane region" description="Helical" evidence="2">
    <location>
        <begin position="208"/>
        <end position="233"/>
    </location>
</feature>
<feature type="transmembrane region" description="Helical" evidence="2">
    <location>
        <begin position="259"/>
        <end position="277"/>
    </location>
</feature>
<dbReference type="EMBL" id="JAEHOC010000029">
    <property type="protein sequence ID" value="KAG2429904.1"/>
    <property type="molecule type" value="Genomic_DNA"/>
</dbReference>
<sequence>MAGVLDKGPAVDAEAGIDARAPTEGAALANTPSVRVVKGWKDGPYNKLQDPLPVVTLLPSSVTTSSNATAPAGPIEVAAPGAAVSPDQAHQAAVAHSRSMRAVGSKRSSLVQVLDLRSYSMARSDGGAIAASPSLSASARVKAEFVDEEELIALPFKPPSVWRYVYDVMAGTWELVLYILVMLLAVMLETNARYFRQGSEYDVWWVTLYKFTVVCYPAGLMVAQFTLLCEYTFRKYIYFRLLSFGIMVQYEKRKLWQSWYFVFFCCLWIILNVWAWWGLIEWWGRNGKSGPEVLSFAVFAVVNVVSFHLLIFYQRLMDAELHVLQPLQAYLLPDMVLVSENAAKKEGWRLLRALLFGYCWPGPKRYDVDWVRAQGIRIARGAPGGSPRSAQTAEQLNSDALAKAEETMAYEEGVYPKGGGVGGVVSPPEADGGSLPHDGAAGAEGAPKPAGSMVRPDAPAANAAAPAAPPAAVAEGMQEIEIRAAGPVAEAEEHAAPSAVGVTADATGVAAGEKAQASAPSHSASSAPSSPKAPKPSASNSMQAASAKALKAAGAGAYAAGQATWGAGRRACVCCFRCYCACCCWGARLFSPKKYHAGLYALPMAMMAAFSWHRVWPFRRDVSFIRAIFLTTFLASLLVAGGIVFGGWLAARSPPVCQWGLDACYDCNLYQEEYVQYDQVCDAGGYNITKQWEDPDYVDPNCTLGRSWFTNGVWGFNSTDSLAQRTEYAPIRGQPLLQGYLAGAMSYYAYVDGFEGLLKGFEGQYTKRFRTLFTNYGFSEYEFIFIDDTAIADTQFIVAGTGRDIFLIFRGTDGITDTFITDLAGLCKSNNDFNASTTCIHDGFLSAYRSARDKVYAALIKVIRGLKAARLPDGTAWYPRNTTLAQPFTLWLTGHSLGGALATLSATDLVVNQGLTIGGVYTFGSPRVGDDRFRIMYEQSGLAAVTWRFVHRKDAIPQVPPKAIGNFQHVVPATMLEGGKCTAWPGEDCPSAGCGLSAADHFMPGYMANLRACVLAQAPQLPQLAASNCSTAMLPLWSQFGAVKNA</sequence>
<dbReference type="CDD" id="cd00519">
    <property type="entry name" value="Lipase_3"/>
    <property type="match status" value="1"/>
</dbReference>
<evidence type="ECO:0000256" key="1">
    <source>
        <dbReference type="SAM" id="MobiDB-lite"/>
    </source>
</evidence>
<comment type="caution">
    <text evidence="4">The sequence shown here is derived from an EMBL/GenBank/DDBJ whole genome shotgun (WGS) entry which is preliminary data.</text>
</comment>
<keyword evidence="2" id="KW-0472">Membrane</keyword>
<dbReference type="InterPro" id="IPR029058">
    <property type="entry name" value="AB_hydrolase_fold"/>
</dbReference>
<dbReference type="PANTHER" id="PTHR45856">
    <property type="entry name" value="ALPHA/BETA-HYDROLASES SUPERFAMILY PROTEIN"/>
    <property type="match status" value="1"/>
</dbReference>
<evidence type="ECO:0000256" key="2">
    <source>
        <dbReference type="SAM" id="Phobius"/>
    </source>
</evidence>
<feature type="domain" description="Fungal lipase-type" evidence="3">
    <location>
        <begin position="807"/>
        <end position="962"/>
    </location>
</feature>
<feature type="compositionally biased region" description="Low complexity" evidence="1">
    <location>
        <begin position="439"/>
        <end position="467"/>
    </location>
</feature>
<dbReference type="InterPro" id="IPR051218">
    <property type="entry name" value="Sec_MonoDiacylglyc_Lipase"/>
</dbReference>
<reference evidence="4" key="1">
    <citation type="journal article" date="2020" name="bioRxiv">
        <title>Comparative genomics of Chlamydomonas.</title>
        <authorList>
            <person name="Craig R.J."/>
            <person name="Hasan A.R."/>
            <person name="Ness R.W."/>
            <person name="Keightley P.D."/>
        </authorList>
    </citation>
    <scope>NUCLEOTIDE SEQUENCE</scope>
    <source>
        <strain evidence="4">SAG 7.73</strain>
    </source>
</reference>
<name>A0A835SX70_CHLIN</name>
<dbReference type="Gene3D" id="3.40.50.1820">
    <property type="entry name" value="alpha/beta hydrolase"/>
    <property type="match status" value="1"/>
</dbReference>
<evidence type="ECO:0000313" key="5">
    <source>
        <dbReference type="Proteomes" id="UP000650467"/>
    </source>
</evidence>
<protein>
    <recommendedName>
        <fullName evidence="3">Fungal lipase-type domain-containing protein</fullName>
    </recommendedName>
</protein>
<feature type="region of interest" description="Disordered" evidence="1">
    <location>
        <begin position="511"/>
        <end position="540"/>
    </location>
</feature>
<dbReference type="GO" id="GO:0006629">
    <property type="term" value="P:lipid metabolic process"/>
    <property type="evidence" value="ECO:0007669"/>
    <property type="project" value="InterPro"/>
</dbReference>
<organism evidence="4 5">
    <name type="scientific">Chlamydomonas incerta</name>
    <dbReference type="NCBI Taxonomy" id="51695"/>
    <lineage>
        <taxon>Eukaryota</taxon>
        <taxon>Viridiplantae</taxon>
        <taxon>Chlorophyta</taxon>
        <taxon>core chlorophytes</taxon>
        <taxon>Chlorophyceae</taxon>
        <taxon>CS clade</taxon>
        <taxon>Chlamydomonadales</taxon>
        <taxon>Chlamydomonadaceae</taxon>
        <taxon>Chlamydomonas</taxon>
    </lineage>
</organism>
<dbReference type="Pfam" id="PF01764">
    <property type="entry name" value="Lipase_3"/>
    <property type="match status" value="1"/>
</dbReference>
<dbReference type="SUPFAM" id="SSF53474">
    <property type="entry name" value="alpha/beta-Hydrolases"/>
    <property type="match status" value="1"/>
</dbReference>
<feature type="transmembrane region" description="Helical" evidence="2">
    <location>
        <begin position="597"/>
        <end position="615"/>
    </location>
</feature>